<keyword evidence="2" id="KW-1185">Reference proteome</keyword>
<accession>A0A8S3S1E7</accession>
<dbReference type="AlphaFoldDB" id="A0A8S3S1E7"/>
<sequence>MSNYSALSTNLSNQSVQNTFSQSNSALSTIAPVQSAPSTYLSDYSALSTNLSNQSVQNTFPQSNSALSTNYPYHCAPSAMNIPRSVLNTQNKASIDMTYDQTVNPPRMVPRSDTHIYPPSNHKVNVEHAGWISIKIALLQRQRKLEHISYVI</sequence>
<protein>
    <submittedName>
        <fullName evidence="1">Uncharacterized protein</fullName>
    </submittedName>
</protein>
<name>A0A8S3S1E7_MYTED</name>
<proteinExistence type="predicted"/>
<organism evidence="1 2">
    <name type="scientific">Mytilus edulis</name>
    <name type="common">Blue mussel</name>
    <dbReference type="NCBI Taxonomy" id="6550"/>
    <lineage>
        <taxon>Eukaryota</taxon>
        <taxon>Metazoa</taxon>
        <taxon>Spiralia</taxon>
        <taxon>Lophotrochozoa</taxon>
        <taxon>Mollusca</taxon>
        <taxon>Bivalvia</taxon>
        <taxon>Autobranchia</taxon>
        <taxon>Pteriomorphia</taxon>
        <taxon>Mytilida</taxon>
        <taxon>Mytiloidea</taxon>
        <taxon>Mytilidae</taxon>
        <taxon>Mytilinae</taxon>
        <taxon>Mytilus</taxon>
    </lineage>
</organism>
<comment type="caution">
    <text evidence="1">The sequence shown here is derived from an EMBL/GenBank/DDBJ whole genome shotgun (WGS) entry which is preliminary data.</text>
</comment>
<reference evidence="1" key="1">
    <citation type="submission" date="2021-03" db="EMBL/GenBank/DDBJ databases">
        <authorList>
            <person name="Bekaert M."/>
        </authorList>
    </citation>
    <scope>NUCLEOTIDE SEQUENCE</scope>
</reference>
<dbReference type="Proteomes" id="UP000683360">
    <property type="component" value="Unassembled WGS sequence"/>
</dbReference>
<evidence type="ECO:0000313" key="2">
    <source>
        <dbReference type="Proteomes" id="UP000683360"/>
    </source>
</evidence>
<evidence type="ECO:0000313" key="1">
    <source>
        <dbReference type="EMBL" id="CAG2212266.1"/>
    </source>
</evidence>
<dbReference type="OrthoDB" id="10357198at2759"/>
<gene>
    <name evidence="1" type="ORF">MEDL_26240</name>
</gene>
<dbReference type="EMBL" id="CAJPWZ010001293">
    <property type="protein sequence ID" value="CAG2212266.1"/>
    <property type="molecule type" value="Genomic_DNA"/>
</dbReference>